<feature type="region of interest" description="Disordered" evidence="1">
    <location>
        <begin position="261"/>
        <end position="280"/>
    </location>
</feature>
<dbReference type="SUPFAM" id="SSF54001">
    <property type="entry name" value="Cysteine proteinases"/>
    <property type="match status" value="1"/>
</dbReference>
<evidence type="ECO:0000259" key="2">
    <source>
        <dbReference type="Pfam" id="PF01841"/>
    </source>
</evidence>
<dbReference type="EMBL" id="LYOS01000004">
    <property type="protein sequence ID" value="OFV67540.1"/>
    <property type="molecule type" value="Genomic_DNA"/>
</dbReference>
<evidence type="ECO:0000313" key="3">
    <source>
        <dbReference type="EMBL" id="OFV67540.1"/>
    </source>
</evidence>
<dbReference type="AlphaFoldDB" id="A0A1F2P890"/>
<protein>
    <submittedName>
        <fullName evidence="3">Transglutaminase domain-containing protein</fullName>
    </submittedName>
</protein>
<organism evidence="3 4">
    <name type="scientific">Candidatus Syntropharchaeum caldarium</name>
    <dbReference type="NCBI Taxonomy" id="1838285"/>
    <lineage>
        <taxon>Archaea</taxon>
        <taxon>Methanobacteriati</taxon>
        <taxon>Methanobacteriota</taxon>
        <taxon>Stenosarchaea group</taxon>
        <taxon>Methanomicrobia</taxon>
        <taxon>Methanosarcinales</taxon>
        <taxon>ANME-2 cluster</taxon>
        <taxon>Candidatus Syntropharchaeum</taxon>
    </lineage>
</organism>
<name>A0A1F2P890_9EURY</name>
<dbReference type="PANTHER" id="PTHR33490:SF3">
    <property type="entry name" value="CONSERVED INTEGRAL MEMBRANE PROTEIN"/>
    <property type="match status" value="1"/>
</dbReference>
<evidence type="ECO:0000256" key="1">
    <source>
        <dbReference type="SAM" id="MobiDB-lite"/>
    </source>
</evidence>
<gene>
    <name evidence="3" type="ORF">SCAL_001458</name>
</gene>
<feature type="domain" description="Transglutaminase-like" evidence="2">
    <location>
        <begin position="40"/>
        <end position="152"/>
    </location>
</feature>
<proteinExistence type="predicted"/>
<keyword evidence="4" id="KW-1185">Reference proteome</keyword>
<dbReference type="STRING" id="1838285.SCAL_001458"/>
<dbReference type="InterPro" id="IPR002931">
    <property type="entry name" value="Transglutaminase-like"/>
</dbReference>
<evidence type="ECO:0000313" key="4">
    <source>
        <dbReference type="Proteomes" id="UP000186940"/>
    </source>
</evidence>
<dbReference type="Gene3D" id="3.10.620.30">
    <property type="match status" value="1"/>
</dbReference>
<reference evidence="3" key="1">
    <citation type="submission" date="2016-05" db="EMBL/GenBank/DDBJ databases">
        <title>Microbial consortia oxidize butane by reversing methanogenesis.</title>
        <authorList>
            <person name="Laso-Perez R."/>
            <person name="Richter M."/>
            <person name="Wegener G."/>
            <person name="Musat F."/>
        </authorList>
    </citation>
    <scope>NUCLEOTIDE SEQUENCE [LARGE SCALE GENOMIC DNA]</scope>
    <source>
        <strain evidence="3">BOX2</strain>
    </source>
</reference>
<comment type="caution">
    <text evidence="3">The sequence shown here is derived from an EMBL/GenBank/DDBJ whole genome shotgun (WGS) entry which is preliminary data.</text>
</comment>
<dbReference type="Pfam" id="PF01841">
    <property type="entry name" value="Transglut_core"/>
    <property type="match status" value="1"/>
</dbReference>
<sequence>MIGLVEYNPDIAWEVPSDPSLKEFLEPTEYSDMDNPLVRDLALSMARNARHPREVAVKVWNYIVDEIKWCYEPPKPVLKVIQEKSGNCFNRTNLHASLLRINGIPARYTYEQVYSKFAGIAIPPSIIERLPVNAIVHITPEVYIDGRWIQCDQWADRDLIPYLYQWNGVDDLCALPPDYVWKNLGYSPGILLEPLKAQFKNAGITKKFSLENVDPYTDFVRSLPYGEKVNLYEGILGKEYADNFARYLYMKAVPFRETECPDIKPSEPSRLPIQDSIIPR</sequence>
<dbReference type="Proteomes" id="UP000186940">
    <property type="component" value="Unassembled WGS sequence"/>
</dbReference>
<dbReference type="InterPro" id="IPR038765">
    <property type="entry name" value="Papain-like_cys_pep_sf"/>
</dbReference>
<accession>A0A1F2P890</accession>
<dbReference type="PANTHER" id="PTHR33490">
    <property type="entry name" value="BLR5614 PROTEIN-RELATED"/>
    <property type="match status" value="1"/>
</dbReference>